<reference evidence="2" key="1">
    <citation type="submission" date="2020-03" db="EMBL/GenBank/DDBJ databases">
        <authorList>
            <person name="Weist P."/>
        </authorList>
    </citation>
    <scope>NUCLEOTIDE SEQUENCE</scope>
</reference>
<evidence type="ECO:0000313" key="3">
    <source>
        <dbReference type="Proteomes" id="UP001153269"/>
    </source>
</evidence>
<name>A0A9N7VUF7_PLEPL</name>
<proteinExistence type="predicted"/>
<evidence type="ECO:0000256" key="1">
    <source>
        <dbReference type="SAM" id="MobiDB-lite"/>
    </source>
</evidence>
<comment type="caution">
    <text evidence="2">The sequence shown here is derived from an EMBL/GenBank/DDBJ whole genome shotgun (WGS) entry which is preliminary data.</text>
</comment>
<dbReference type="AlphaFoldDB" id="A0A9N7VUF7"/>
<protein>
    <submittedName>
        <fullName evidence="2">Uncharacterized protein</fullName>
    </submittedName>
</protein>
<dbReference type="EMBL" id="CADEAL010004214">
    <property type="protein sequence ID" value="CAB1454465.1"/>
    <property type="molecule type" value="Genomic_DNA"/>
</dbReference>
<feature type="compositionally biased region" description="Polar residues" evidence="1">
    <location>
        <begin position="1"/>
        <end position="14"/>
    </location>
</feature>
<gene>
    <name evidence="2" type="ORF">PLEPLA_LOCUS42231</name>
</gene>
<feature type="compositionally biased region" description="Basic and acidic residues" evidence="1">
    <location>
        <begin position="37"/>
        <end position="65"/>
    </location>
</feature>
<keyword evidence="3" id="KW-1185">Reference proteome</keyword>
<dbReference type="Proteomes" id="UP001153269">
    <property type="component" value="Unassembled WGS sequence"/>
</dbReference>
<evidence type="ECO:0000313" key="2">
    <source>
        <dbReference type="EMBL" id="CAB1454465.1"/>
    </source>
</evidence>
<sequence length="133" mass="14776">MDITGPSRSCTGQPCASDMWSGWEWNETGAAGTSEMGSERRENRECVGGWRRVEEGGSGEQRGEHLLPAGSPFPLVISSGETTKTQMRWKTPFSQSLWSKRQTARPPRPQQTPIYRDSIFGIVNTAVRSLSRC</sequence>
<feature type="region of interest" description="Disordered" evidence="1">
    <location>
        <begin position="1"/>
        <end position="74"/>
    </location>
</feature>
<organism evidence="2 3">
    <name type="scientific">Pleuronectes platessa</name>
    <name type="common">European plaice</name>
    <dbReference type="NCBI Taxonomy" id="8262"/>
    <lineage>
        <taxon>Eukaryota</taxon>
        <taxon>Metazoa</taxon>
        <taxon>Chordata</taxon>
        <taxon>Craniata</taxon>
        <taxon>Vertebrata</taxon>
        <taxon>Euteleostomi</taxon>
        <taxon>Actinopterygii</taxon>
        <taxon>Neopterygii</taxon>
        <taxon>Teleostei</taxon>
        <taxon>Neoteleostei</taxon>
        <taxon>Acanthomorphata</taxon>
        <taxon>Carangaria</taxon>
        <taxon>Pleuronectiformes</taxon>
        <taxon>Pleuronectoidei</taxon>
        <taxon>Pleuronectidae</taxon>
        <taxon>Pleuronectes</taxon>
    </lineage>
</organism>
<accession>A0A9N7VUF7</accession>